<sequence>MADLRAQGITLPEAFAGEREVGGGLRSVRADVSEMTTRDGLTLAIEIKPVHLAVGRAIWNRFGDVRTFAVNLHLKFQFAVVGGILTLPTTERIKSGNDDDWKSTTHLVTRAIGRFMRAGGRATEGDASHLMEGIAVVAFDRETGNIEPDLPPPGSGLRWEEFIAAMAEVYDARFGDI</sequence>
<name>R4Z6B6_9ACTN</name>
<accession>R4Z6B6</accession>
<dbReference type="HOGENOM" id="CLU_1515214_0_0_11"/>
<evidence type="ECO:0000313" key="1">
    <source>
        <dbReference type="EMBL" id="CCM64387.1"/>
    </source>
</evidence>
<dbReference type="AlphaFoldDB" id="R4Z6B6"/>
<organism evidence="1 2">
    <name type="scientific">Candidatus Neomicrothrix parvicella RN1</name>
    <dbReference type="NCBI Taxonomy" id="1229780"/>
    <lineage>
        <taxon>Bacteria</taxon>
        <taxon>Bacillati</taxon>
        <taxon>Actinomycetota</taxon>
        <taxon>Acidimicrobiia</taxon>
        <taxon>Acidimicrobiales</taxon>
        <taxon>Microthrixaceae</taxon>
        <taxon>Candidatus Neomicrothrix</taxon>
    </lineage>
</organism>
<proteinExistence type="predicted"/>
<protein>
    <submittedName>
        <fullName evidence="1">Uncharacterized protein</fullName>
    </submittedName>
</protein>
<dbReference type="EMBL" id="CANL01000034">
    <property type="protein sequence ID" value="CCM64387.1"/>
    <property type="molecule type" value="Genomic_DNA"/>
</dbReference>
<gene>
    <name evidence="1" type="ORF">BN381_40001</name>
</gene>
<dbReference type="Proteomes" id="UP000018291">
    <property type="component" value="Unassembled WGS sequence"/>
</dbReference>
<keyword evidence="2" id="KW-1185">Reference proteome</keyword>
<comment type="caution">
    <text evidence="1">The sequence shown here is derived from an EMBL/GenBank/DDBJ whole genome shotgun (WGS) entry which is preliminary data.</text>
</comment>
<evidence type="ECO:0000313" key="2">
    <source>
        <dbReference type="Proteomes" id="UP000018291"/>
    </source>
</evidence>
<reference evidence="1 2" key="1">
    <citation type="journal article" date="2013" name="ISME J.">
        <title>Metabolic model for the filamentous 'Candidatus Microthrix parvicella' based on genomic and metagenomic analyses.</title>
        <authorList>
            <person name="Jon McIlroy S."/>
            <person name="Kristiansen R."/>
            <person name="Albertsen M."/>
            <person name="Michael Karst S."/>
            <person name="Rossetti S."/>
            <person name="Lund Nielsen J."/>
            <person name="Tandoi V."/>
            <person name="James Seviour R."/>
            <person name="Nielsen P.H."/>
        </authorList>
    </citation>
    <scope>NUCLEOTIDE SEQUENCE [LARGE SCALE GENOMIC DNA]</scope>
    <source>
        <strain evidence="1 2">RN1</strain>
    </source>
</reference>
<dbReference type="eggNOG" id="ENOG502ZEIT">
    <property type="taxonomic scope" value="Bacteria"/>
</dbReference>